<dbReference type="Pfam" id="PF09418">
    <property type="entry name" value="DUF2009"/>
    <property type="match status" value="1"/>
</dbReference>
<reference evidence="4" key="1">
    <citation type="submission" date="2022-07" db="EMBL/GenBank/DDBJ databases">
        <title>Phylogenomic reconstructions and comparative analyses of Kickxellomycotina fungi.</title>
        <authorList>
            <person name="Reynolds N.K."/>
            <person name="Stajich J.E."/>
            <person name="Barry K."/>
            <person name="Grigoriev I.V."/>
            <person name="Crous P."/>
            <person name="Smith M.E."/>
        </authorList>
    </citation>
    <scope>NUCLEOTIDE SEQUENCE</scope>
    <source>
        <strain evidence="4">NRRL 1565</strain>
    </source>
</reference>
<dbReference type="InterPro" id="IPR000315">
    <property type="entry name" value="Znf_B-box"/>
</dbReference>
<keyword evidence="1" id="KW-0862">Zinc</keyword>
<dbReference type="AlphaFoldDB" id="A0A9W8LVN6"/>
<dbReference type="Pfam" id="PF22586">
    <property type="entry name" value="ANCHR-like_BBOX"/>
    <property type="match status" value="1"/>
</dbReference>
<dbReference type="PROSITE" id="PS50119">
    <property type="entry name" value="ZF_BBOX"/>
    <property type="match status" value="1"/>
</dbReference>
<evidence type="ECO:0000313" key="4">
    <source>
        <dbReference type="EMBL" id="KAJ2806184.1"/>
    </source>
</evidence>
<keyword evidence="1" id="KW-0479">Metal-binding</keyword>
<evidence type="ECO:0000313" key="5">
    <source>
        <dbReference type="Proteomes" id="UP001140094"/>
    </source>
</evidence>
<comment type="caution">
    <text evidence="4">The sequence shown here is derived from an EMBL/GenBank/DDBJ whole genome shotgun (WGS) entry which is preliminary data.</text>
</comment>
<sequence>MPVAPTLGDILRLEEQELNHEFGAESPRNDEEIEQEEVPEGFCVECKDQKAQIFCEQCQEDFCDVCGGMIHRTGRRRQHTLKALNSADATSEAVTTENSADQEAEQGSNMDTDIHDADTKDKEKDADDGELSDGNGKSASEDIRMSGAMSVTFSAQSGRVETGSSGPSFAEWITERAKYIPLRLTLKERKYLRLLEAALNVSEYTDKIDVLMYGSKSKRIVAQIKELCAILSGLVLASDYKAGQSLFEERQFEDNEEFYQKIFEIGRRHKIMNPEKMRNEYGKLMYMLQDSQLSDVQSMLSFSSVAPIKTVYSVLESLGVTYVLEDEMVAVATKEIVAQGKARSQVQLEIKQKERAIEYLCKAYATHDCPAEVIRQCLYSIGDNHAYLRFNRDPCDRMLGYLTRLFDAQKSESEALSLAILYGRDGARLSHSHTNQFHYVRQTLTLWREIQHDMFMLWHHADSDLLSAKNTYRLKDTGQGLNRVQSCPRVSRSAHTILHRTQKAVGRWVGSAMIHLGDHNVPNALMFIDKYNQVSSILNPIVRVLEFLETHEAIARDTSGRNVSKSQRDVVGFIESAYGSIEQAKKLILADFFRSAFDGSGSDNFFDAGSCIDGRLTSAWNWCSSVEKKPFFNVFLLSGFVGFNGGPEGFS</sequence>
<dbReference type="InterPro" id="IPR018553">
    <property type="entry name" value="E2_Ub-conjug_enz"/>
</dbReference>
<keyword evidence="1" id="KW-0863">Zinc-finger</keyword>
<organism evidence="4 5">
    <name type="scientific">Coemansia guatemalensis</name>
    <dbReference type="NCBI Taxonomy" id="2761395"/>
    <lineage>
        <taxon>Eukaryota</taxon>
        <taxon>Fungi</taxon>
        <taxon>Fungi incertae sedis</taxon>
        <taxon>Zoopagomycota</taxon>
        <taxon>Kickxellomycotina</taxon>
        <taxon>Kickxellomycetes</taxon>
        <taxon>Kickxellales</taxon>
        <taxon>Kickxellaceae</taxon>
        <taxon>Coemansia</taxon>
    </lineage>
</organism>
<protein>
    <recommendedName>
        <fullName evidence="3">B box-type domain-containing protein</fullName>
    </recommendedName>
</protein>
<dbReference type="GO" id="GO:0008270">
    <property type="term" value="F:zinc ion binding"/>
    <property type="evidence" value="ECO:0007669"/>
    <property type="project" value="UniProtKB-KW"/>
</dbReference>
<dbReference type="InterPro" id="IPR057668">
    <property type="entry name" value="E2_Ub-conjug_enz_C"/>
</dbReference>
<evidence type="ECO:0000259" key="3">
    <source>
        <dbReference type="PROSITE" id="PS50119"/>
    </source>
</evidence>
<gene>
    <name evidence="4" type="ORF">H4R20_001787</name>
</gene>
<dbReference type="PANTHER" id="PTHR31560:SF0">
    <property type="entry name" value="UPF0652 PROTEIN C22H10.08"/>
    <property type="match status" value="1"/>
</dbReference>
<evidence type="ECO:0000256" key="2">
    <source>
        <dbReference type="SAM" id="MobiDB-lite"/>
    </source>
</evidence>
<evidence type="ECO:0000256" key="1">
    <source>
        <dbReference type="PROSITE-ProRule" id="PRU00024"/>
    </source>
</evidence>
<dbReference type="EMBL" id="JANBUO010000217">
    <property type="protein sequence ID" value="KAJ2806184.1"/>
    <property type="molecule type" value="Genomic_DNA"/>
</dbReference>
<dbReference type="Gene3D" id="4.10.640.40">
    <property type="entry name" value="Cytoplasmic polyadenylation element-binding protein, ZZ domain"/>
    <property type="match status" value="1"/>
</dbReference>
<keyword evidence="5" id="KW-1185">Reference proteome</keyword>
<dbReference type="Proteomes" id="UP001140094">
    <property type="component" value="Unassembled WGS sequence"/>
</dbReference>
<feature type="compositionally biased region" description="Polar residues" evidence="2">
    <location>
        <begin position="87"/>
        <end position="111"/>
    </location>
</feature>
<feature type="compositionally biased region" description="Basic and acidic residues" evidence="2">
    <location>
        <begin position="112"/>
        <end position="125"/>
    </location>
</feature>
<feature type="region of interest" description="Disordered" evidence="2">
    <location>
        <begin position="84"/>
        <end position="141"/>
    </location>
</feature>
<proteinExistence type="predicted"/>
<accession>A0A9W8LVN6</accession>
<dbReference type="PANTHER" id="PTHR31560">
    <property type="entry name" value="UPF0652 PROTEIN C16A11.03C-RELATED"/>
    <property type="match status" value="1"/>
</dbReference>
<feature type="domain" description="B box-type" evidence="3">
    <location>
        <begin position="38"/>
        <end position="84"/>
    </location>
</feature>
<dbReference type="OrthoDB" id="406045at2759"/>
<name>A0A9W8LVN6_9FUNG</name>
<dbReference type="InterPro" id="IPR038446">
    <property type="entry name" value="CEBP_ZZ_sf"/>
</dbReference>